<evidence type="ECO:0000313" key="1">
    <source>
        <dbReference type="EMBL" id="ABQ21232.1"/>
    </source>
</evidence>
<sequence>MLCLHPISQRHQPMALPKIQGYLAALFSKRKINPLAK</sequence>
<organism evidence="1 2">
    <name type="scientific">Vibrio cholerae serotype O1 (strain ATCC 39541 / Classical Ogawa 395 / O395)</name>
    <dbReference type="NCBI Taxonomy" id="345073"/>
    <lineage>
        <taxon>Bacteria</taxon>
        <taxon>Pseudomonadati</taxon>
        <taxon>Pseudomonadota</taxon>
        <taxon>Gammaproteobacteria</taxon>
        <taxon>Vibrionales</taxon>
        <taxon>Vibrionaceae</taxon>
        <taxon>Vibrio</taxon>
    </lineage>
</organism>
<gene>
    <name evidence="1" type="ordered locus">VC0395_A1810</name>
</gene>
<reference evidence="1 2" key="1">
    <citation type="submission" date="2007-03" db="EMBL/GenBank/DDBJ databases">
        <authorList>
            <person name="Heidelberg J."/>
        </authorList>
    </citation>
    <scope>NUCLEOTIDE SEQUENCE [LARGE SCALE GENOMIC DNA]</scope>
    <source>
        <strain evidence="2">ATCC 39541 / Classical Ogawa 395 / O395</strain>
    </source>
</reference>
<dbReference type="KEGG" id="vco:VC0395_A1810"/>
<dbReference type="EMBL" id="CP000627">
    <property type="protein sequence ID" value="ABQ21232.1"/>
    <property type="molecule type" value="Genomic_DNA"/>
</dbReference>
<dbReference type="PATRIC" id="fig|345073.21.peg.2250"/>
<dbReference type="AlphaFoldDB" id="A0A0H3ALQ3"/>
<dbReference type="KEGG" id="vcr:VC395_2334"/>
<proteinExistence type="predicted"/>
<evidence type="ECO:0000313" key="2">
    <source>
        <dbReference type="Proteomes" id="UP000000249"/>
    </source>
</evidence>
<dbReference type="Proteomes" id="UP000000249">
    <property type="component" value="Chromosome 1"/>
</dbReference>
<accession>A0A0H3ALQ3</accession>
<name>A0A0H3ALQ3_VIBC3</name>
<protein>
    <submittedName>
        <fullName evidence="1">Uncharacterized protein</fullName>
    </submittedName>
</protein>